<gene>
    <name evidence="13" type="ORF">UR67_C0001G0115</name>
</gene>
<dbReference type="GO" id="GO:0003725">
    <property type="term" value="F:double-stranded RNA binding"/>
    <property type="evidence" value="ECO:0007669"/>
    <property type="project" value="InterPro"/>
</dbReference>
<keyword evidence="8" id="KW-0547">Nucleotide-binding</keyword>
<dbReference type="Proteomes" id="UP000034581">
    <property type="component" value="Unassembled WGS sequence"/>
</dbReference>
<evidence type="ECO:0000256" key="11">
    <source>
        <dbReference type="ARBA" id="ARBA00048366"/>
    </source>
</evidence>
<dbReference type="InterPro" id="IPR006070">
    <property type="entry name" value="Sua5-like_dom"/>
</dbReference>
<keyword evidence="4" id="KW-0963">Cytoplasm</keyword>
<dbReference type="GO" id="GO:0061710">
    <property type="term" value="F:L-threonylcarbamoyladenylate synthase"/>
    <property type="evidence" value="ECO:0007669"/>
    <property type="project" value="UniProtKB-EC"/>
</dbReference>
<evidence type="ECO:0000256" key="6">
    <source>
        <dbReference type="ARBA" id="ARBA00022694"/>
    </source>
</evidence>
<dbReference type="GO" id="GO:0006450">
    <property type="term" value="P:regulation of translational fidelity"/>
    <property type="evidence" value="ECO:0007669"/>
    <property type="project" value="TreeGrafter"/>
</dbReference>
<proteinExistence type="inferred from homology"/>
<dbReference type="GO" id="GO:0000049">
    <property type="term" value="F:tRNA binding"/>
    <property type="evidence" value="ECO:0007669"/>
    <property type="project" value="TreeGrafter"/>
</dbReference>
<dbReference type="SUPFAM" id="SSF55821">
    <property type="entry name" value="YrdC/RibB"/>
    <property type="match status" value="1"/>
</dbReference>
<dbReference type="Pfam" id="PF01300">
    <property type="entry name" value="Sua5_yciO_yrdC"/>
    <property type="match status" value="1"/>
</dbReference>
<evidence type="ECO:0000256" key="5">
    <source>
        <dbReference type="ARBA" id="ARBA00022679"/>
    </source>
</evidence>
<name>A0A0G0C2D0_UNCC3</name>
<dbReference type="PANTHER" id="PTHR17490">
    <property type="entry name" value="SUA5"/>
    <property type="match status" value="1"/>
</dbReference>
<dbReference type="GO" id="GO:0005524">
    <property type="term" value="F:ATP binding"/>
    <property type="evidence" value="ECO:0007669"/>
    <property type="project" value="UniProtKB-KW"/>
</dbReference>
<keyword evidence="5" id="KW-0808">Transferase</keyword>
<comment type="similarity">
    <text evidence="2">Belongs to the SUA5 family.</text>
</comment>
<evidence type="ECO:0000313" key="13">
    <source>
        <dbReference type="EMBL" id="KKP70206.1"/>
    </source>
</evidence>
<dbReference type="PATRIC" id="fig|1618350.3.peg.122"/>
<sequence length="366" mass="41463">MLELNCMKIINIQKNYNWKKQAVDILNQGGLIIYPTETCYGVGVDATNFKAVEKLLIYKKRPEGKAVSIAVLNQKMAEQYVILNEKALNLYQNFLPGPLTVISESKHIVDQRLEAENGTLGVRIPNYESTLSLIKKFGKPITATSANSASKKTPYSFNDVINNISDKQAQIIDLFLDAGKLPQNPPSTVIETTINDYKILRQGQIALKSKLNQLIQEEISDSKKVTQRIASDLYKNEIKKLLKNYCVVVSLQGELGAGKTQFTKGMGKAMEIKEEIVSPTFNIVREYHGKNSTLIHIDTWRLTKNEDLRDYLSKKYFQPKNLIAIEWSEKVSDLINNLSRQDNIKIINIKLEHLSLQSRKVIFGIS</sequence>
<comment type="catalytic activity">
    <reaction evidence="11">
        <text>L-threonine + hydrogencarbonate + ATP = L-threonylcarbamoyladenylate + diphosphate + H2O</text>
        <dbReference type="Rhea" id="RHEA:36407"/>
        <dbReference type="ChEBI" id="CHEBI:15377"/>
        <dbReference type="ChEBI" id="CHEBI:17544"/>
        <dbReference type="ChEBI" id="CHEBI:30616"/>
        <dbReference type="ChEBI" id="CHEBI:33019"/>
        <dbReference type="ChEBI" id="CHEBI:57926"/>
        <dbReference type="ChEBI" id="CHEBI:73682"/>
        <dbReference type="EC" id="2.7.7.87"/>
    </reaction>
</comment>
<evidence type="ECO:0000256" key="8">
    <source>
        <dbReference type="ARBA" id="ARBA00022741"/>
    </source>
</evidence>
<dbReference type="NCBIfam" id="TIGR00057">
    <property type="entry name" value="L-threonylcarbamoyladenylate synthase"/>
    <property type="match status" value="1"/>
</dbReference>
<evidence type="ECO:0000313" key="14">
    <source>
        <dbReference type="Proteomes" id="UP000034581"/>
    </source>
</evidence>
<comment type="subcellular location">
    <subcellularLocation>
        <location evidence="1">Cytoplasm</location>
    </subcellularLocation>
</comment>
<dbReference type="EC" id="2.7.7.87" evidence="3"/>
<dbReference type="STRING" id="1618350.UR67_C0001G0115"/>
<dbReference type="InterPro" id="IPR003442">
    <property type="entry name" value="T6A_TsaE"/>
</dbReference>
<evidence type="ECO:0000256" key="3">
    <source>
        <dbReference type="ARBA" id="ARBA00012584"/>
    </source>
</evidence>
<dbReference type="EMBL" id="LBQB01000001">
    <property type="protein sequence ID" value="KKP70206.1"/>
    <property type="molecule type" value="Genomic_DNA"/>
</dbReference>
<keyword evidence="6" id="KW-0819">tRNA processing</keyword>
<protein>
    <recommendedName>
        <fullName evidence="10">L-threonylcarbamoyladenylate synthase</fullName>
        <ecNumber evidence="3">2.7.7.87</ecNumber>
    </recommendedName>
    <alternativeName>
        <fullName evidence="10">L-threonylcarbamoyladenylate synthase</fullName>
    </alternativeName>
</protein>
<comment type="caution">
    <text evidence="13">The sequence shown here is derived from an EMBL/GenBank/DDBJ whole genome shotgun (WGS) entry which is preliminary data.</text>
</comment>
<evidence type="ECO:0000256" key="9">
    <source>
        <dbReference type="ARBA" id="ARBA00022840"/>
    </source>
</evidence>
<evidence type="ECO:0000256" key="4">
    <source>
        <dbReference type="ARBA" id="ARBA00022490"/>
    </source>
</evidence>
<evidence type="ECO:0000256" key="7">
    <source>
        <dbReference type="ARBA" id="ARBA00022695"/>
    </source>
</evidence>
<keyword evidence="7" id="KW-0548">Nucleotidyltransferase</keyword>
<evidence type="ECO:0000259" key="12">
    <source>
        <dbReference type="PROSITE" id="PS51163"/>
    </source>
</evidence>
<evidence type="ECO:0000256" key="1">
    <source>
        <dbReference type="ARBA" id="ARBA00004496"/>
    </source>
</evidence>
<evidence type="ECO:0000256" key="2">
    <source>
        <dbReference type="ARBA" id="ARBA00007663"/>
    </source>
</evidence>
<dbReference type="InterPro" id="IPR050156">
    <property type="entry name" value="TC-AMP_synthase_SUA5"/>
</dbReference>
<dbReference type="InterPro" id="IPR017945">
    <property type="entry name" value="DHBP_synth_RibB-like_a/b_dom"/>
</dbReference>
<dbReference type="NCBIfam" id="TIGR00150">
    <property type="entry name" value="T6A_YjeE"/>
    <property type="match status" value="1"/>
</dbReference>
<dbReference type="PANTHER" id="PTHR17490:SF16">
    <property type="entry name" value="THREONYLCARBAMOYL-AMP SYNTHASE"/>
    <property type="match status" value="1"/>
</dbReference>
<dbReference type="PROSITE" id="PS51163">
    <property type="entry name" value="YRDC"/>
    <property type="match status" value="1"/>
</dbReference>
<dbReference type="Gene3D" id="3.40.50.300">
    <property type="entry name" value="P-loop containing nucleotide triphosphate hydrolases"/>
    <property type="match status" value="1"/>
</dbReference>
<dbReference type="AlphaFoldDB" id="A0A0G0C2D0"/>
<dbReference type="Pfam" id="PF02367">
    <property type="entry name" value="TsaE"/>
    <property type="match status" value="1"/>
</dbReference>
<accession>A0A0G0C2D0</accession>
<keyword evidence="9" id="KW-0067">ATP-binding</keyword>
<dbReference type="GO" id="GO:0005737">
    <property type="term" value="C:cytoplasm"/>
    <property type="evidence" value="ECO:0007669"/>
    <property type="project" value="UniProtKB-SubCell"/>
</dbReference>
<reference evidence="13 14" key="1">
    <citation type="journal article" date="2015" name="Nature">
        <title>rRNA introns, odd ribosomes, and small enigmatic genomes across a large radiation of phyla.</title>
        <authorList>
            <person name="Brown C.T."/>
            <person name="Hug L.A."/>
            <person name="Thomas B.C."/>
            <person name="Sharon I."/>
            <person name="Castelle C.J."/>
            <person name="Singh A."/>
            <person name="Wilkins M.J."/>
            <person name="Williams K.H."/>
            <person name="Banfield J.F."/>
        </authorList>
    </citation>
    <scope>NUCLEOTIDE SEQUENCE [LARGE SCALE GENOMIC DNA]</scope>
</reference>
<dbReference type="SUPFAM" id="SSF52540">
    <property type="entry name" value="P-loop containing nucleoside triphosphate hydrolases"/>
    <property type="match status" value="1"/>
</dbReference>
<dbReference type="Gene3D" id="3.90.870.10">
    <property type="entry name" value="DHBP synthase"/>
    <property type="match status" value="1"/>
</dbReference>
<evidence type="ECO:0000256" key="10">
    <source>
        <dbReference type="ARBA" id="ARBA00029774"/>
    </source>
</evidence>
<dbReference type="GO" id="GO:0002949">
    <property type="term" value="P:tRNA threonylcarbamoyladenosine modification"/>
    <property type="evidence" value="ECO:0007669"/>
    <property type="project" value="InterPro"/>
</dbReference>
<organism evidence="13 14">
    <name type="scientific">candidate division CPR3 bacterium GW2011_GWF2_35_18</name>
    <dbReference type="NCBI Taxonomy" id="1618350"/>
    <lineage>
        <taxon>Bacteria</taxon>
        <taxon>Bacteria division CPR3</taxon>
    </lineage>
</organism>
<feature type="domain" description="YrdC-like" evidence="12">
    <location>
        <begin position="16"/>
        <end position="205"/>
    </location>
</feature>
<dbReference type="InterPro" id="IPR027417">
    <property type="entry name" value="P-loop_NTPase"/>
</dbReference>